<feature type="compositionally biased region" description="Low complexity" evidence="1">
    <location>
        <begin position="53"/>
        <end position="71"/>
    </location>
</feature>
<organism evidence="2 3">
    <name type="scientific">Portunus trituberculatus</name>
    <name type="common">Swimming crab</name>
    <name type="synonym">Neptunus trituberculatus</name>
    <dbReference type="NCBI Taxonomy" id="210409"/>
    <lineage>
        <taxon>Eukaryota</taxon>
        <taxon>Metazoa</taxon>
        <taxon>Ecdysozoa</taxon>
        <taxon>Arthropoda</taxon>
        <taxon>Crustacea</taxon>
        <taxon>Multicrustacea</taxon>
        <taxon>Malacostraca</taxon>
        <taxon>Eumalacostraca</taxon>
        <taxon>Eucarida</taxon>
        <taxon>Decapoda</taxon>
        <taxon>Pleocyemata</taxon>
        <taxon>Brachyura</taxon>
        <taxon>Eubrachyura</taxon>
        <taxon>Portunoidea</taxon>
        <taxon>Portunidae</taxon>
        <taxon>Portuninae</taxon>
        <taxon>Portunus</taxon>
    </lineage>
</organism>
<name>A0A5B7GEK7_PORTR</name>
<gene>
    <name evidence="2" type="ORF">E2C01_051381</name>
</gene>
<sequence>MSRGLIPLDPHAAPQIPPISLRRHASRPAGLREAASLANPPPTPSPPHPIAPSPHCSDSLTSFTPLTSSPSRPAAKTTVAEAERSIALLKRLSGSVECLGFITRHLLASAANILDFYERCTEAHLHTCFSSLLHHLLKVRTGDCQVQAGAKGYKSVRDIGPYS</sequence>
<accession>A0A5B7GEK7</accession>
<feature type="region of interest" description="Disordered" evidence="1">
    <location>
        <begin position="1"/>
        <end position="77"/>
    </location>
</feature>
<proteinExistence type="predicted"/>
<comment type="caution">
    <text evidence="2">The sequence shown here is derived from an EMBL/GenBank/DDBJ whole genome shotgun (WGS) entry which is preliminary data.</text>
</comment>
<dbReference type="EMBL" id="VSRR010014756">
    <property type="protein sequence ID" value="MPC57402.1"/>
    <property type="molecule type" value="Genomic_DNA"/>
</dbReference>
<protein>
    <submittedName>
        <fullName evidence="2">Uncharacterized protein</fullName>
    </submittedName>
</protein>
<reference evidence="2 3" key="1">
    <citation type="submission" date="2019-05" db="EMBL/GenBank/DDBJ databases">
        <title>Another draft genome of Portunus trituberculatus and its Hox gene families provides insights of decapod evolution.</title>
        <authorList>
            <person name="Jeong J.-H."/>
            <person name="Song I."/>
            <person name="Kim S."/>
            <person name="Choi T."/>
            <person name="Kim D."/>
            <person name="Ryu S."/>
            <person name="Kim W."/>
        </authorList>
    </citation>
    <scope>NUCLEOTIDE SEQUENCE [LARGE SCALE GENOMIC DNA]</scope>
    <source>
        <tissue evidence="2">Muscle</tissue>
    </source>
</reference>
<keyword evidence="3" id="KW-1185">Reference proteome</keyword>
<dbReference type="OrthoDB" id="823504at2759"/>
<dbReference type="Proteomes" id="UP000324222">
    <property type="component" value="Unassembled WGS sequence"/>
</dbReference>
<evidence type="ECO:0000313" key="3">
    <source>
        <dbReference type="Proteomes" id="UP000324222"/>
    </source>
</evidence>
<evidence type="ECO:0000256" key="1">
    <source>
        <dbReference type="SAM" id="MobiDB-lite"/>
    </source>
</evidence>
<evidence type="ECO:0000313" key="2">
    <source>
        <dbReference type="EMBL" id="MPC57402.1"/>
    </source>
</evidence>
<dbReference type="AlphaFoldDB" id="A0A5B7GEK7"/>
<feature type="compositionally biased region" description="Pro residues" evidence="1">
    <location>
        <begin position="39"/>
        <end position="52"/>
    </location>
</feature>